<dbReference type="GO" id="GO:0009073">
    <property type="term" value="P:aromatic amino acid family biosynthetic process"/>
    <property type="evidence" value="ECO:0007669"/>
    <property type="project" value="UniProtKB-KW"/>
</dbReference>
<dbReference type="SMART" id="SM00530">
    <property type="entry name" value="HTH_XRE"/>
    <property type="match status" value="1"/>
</dbReference>
<dbReference type="InterPro" id="IPR001387">
    <property type="entry name" value="Cro/C1-type_HTH"/>
</dbReference>
<evidence type="ECO:0000256" key="3">
    <source>
        <dbReference type="ARBA" id="ARBA00022741"/>
    </source>
</evidence>
<dbReference type="Pfam" id="PF01381">
    <property type="entry name" value="HTH_3"/>
    <property type="match status" value="1"/>
</dbReference>
<evidence type="ECO:0000256" key="7">
    <source>
        <dbReference type="HAMAP-Rule" id="MF_00109"/>
    </source>
</evidence>
<dbReference type="OrthoDB" id="9800332at2"/>
<dbReference type="PANTHER" id="PTHR21087">
    <property type="entry name" value="SHIKIMATE KINASE"/>
    <property type="match status" value="1"/>
</dbReference>
<keyword evidence="1 7" id="KW-0028">Amino-acid biosynthesis</keyword>
<dbReference type="NCBIfam" id="NF006015">
    <property type="entry name" value="PRK08154.1"/>
    <property type="match status" value="1"/>
</dbReference>
<keyword evidence="7" id="KW-0460">Magnesium</keyword>
<feature type="binding site" evidence="7">
    <location>
        <position position="256"/>
    </location>
    <ligand>
        <name>ATP</name>
        <dbReference type="ChEBI" id="CHEBI:30616"/>
    </ligand>
</feature>
<keyword evidence="4 7" id="KW-0418">Kinase</keyword>
<dbReference type="PANTHER" id="PTHR21087:SF16">
    <property type="entry name" value="SHIKIMATE KINASE 1, CHLOROPLASTIC"/>
    <property type="match status" value="1"/>
</dbReference>
<feature type="binding site" evidence="7">
    <location>
        <position position="152"/>
    </location>
    <ligand>
        <name>Mg(2+)</name>
        <dbReference type="ChEBI" id="CHEBI:18420"/>
    </ligand>
</feature>
<dbReference type="CDD" id="cd00464">
    <property type="entry name" value="SK"/>
    <property type="match status" value="1"/>
</dbReference>
<feature type="domain" description="HTH cro/C1-type" evidence="8">
    <location>
        <begin position="37"/>
        <end position="91"/>
    </location>
</feature>
<comment type="cofactor">
    <cofactor evidence="7">
        <name>Mg(2+)</name>
        <dbReference type="ChEBI" id="CHEBI:18420"/>
    </cofactor>
    <text evidence="7">Binds 1 Mg(2+) ion per subunit.</text>
</comment>
<dbReference type="PROSITE" id="PS50943">
    <property type="entry name" value="HTH_CROC1"/>
    <property type="match status" value="1"/>
</dbReference>
<dbReference type="GO" id="GO:0003677">
    <property type="term" value="F:DNA binding"/>
    <property type="evidence" value="ECO:0007669"/>
    <property type="project" value="InterPro"/>
</dbReference>
<dbReference type="InterPro" id="IPR027417">
    <property type="entry name" value="P-loop_NTPase"/>
</dbReference>
<keyword evidence="6 7" id="KW-0057">Aromatic amino acid biosynthesis</keyword>
<comment type="subunit">
    <text evidence="7">Monomer.</text>
</comment>
<dbReference type="RefSeq" id="WP_013538574.1">
    <property type="nucleotide sequence ID" value="NC_014931.1"/>
</dbReference>
<evidence type="ECO:0000313" key="9">
    <source>
        <dbReference type="EMBL" id="ADU34327.1"/>
    </source>
</evidence>
<evidence type="ECO:0000256" key="2">
    <source>
        <dbReference type="ARBA" id="ARBA00022679"/>
    </source>
</evidence>
<keyword evidence="7" id="KW-0963">Cytoplasm</keyword>
<gene>
    <name evidence="7" type="primary">aroK</name>
    <name evidence="9" type="ordered locus">Varpa_0105</name>
</gene>
<dbReference type="InterPro" id="IPR031322">
    <property type="entry name" value="Shikimate/glucono_kinase"/>
</dbReference>
<keyword evidence="3 7" id="KW-0547">Nucleotide-binding</keyword>
<comment type="caution">
    <text evidence="7">Lacks conserved residue(s) required for the propagation of feature annotation.</text>
</comment>
<dbReference type="GO" id="GO:0000287">
    <property type="term" value="F:magnesium ion binding"/>
    <property type="evidence" value="ECO:0007669"/>
    <property type="project" value="UniProtKB-UniRule"/>
</dbReference>
<sequence length="312" mass="33564">MNEHVDAVLATAPESGTNAAPAGEAKNPLLAALGDRVRNLRAQRGLTRKAVAVAADVSERHLANLEYGIGNASILVLQQVAGALHCSLAELVGDITTSSPEWLLIRELLENRSEADLRRVRVALGELLGTASVDSARHRRIALVGLRGAGKSTLGQMLADDLDVPFVELSREIEKLAGCSVREIHDLYGTNAYRRYERRALEEAIQIYGEVVIATPGGIVSDPATFNELLAHCTTVWLQAAPEEHMGRVAAQGDMRPMAASKEAMDDLRRILDGRAAFYSKADLRVDTGGKTVQQAFEALRTAVGTVVREAA</sequence>
<dbReference type="SUPFAM" id="SSF47413">
    <property type="entry name" value="lambda repressor-like DNA-binding domains"/>
    <property type="match status" value="1"/>
</dbReference>
<dbReference type="HAMAP" id="MF_00109">
    <property type="entry name" value="Shikimate_kinase"/>
    <property type="match status" value="1"/>
</dbReference>
<organism evidence="9 10">
    <name type="scientific">Variovorax paradoxus (strain EPS)</name>
    <dbReference type="NCBI Taxonomy" id="595537"/>
    <lineage>
        <taxon>Bacteria</taxon>
        <taxon>Pseudomonadati</taxon>
        <taxon>Pseudomonadota</taxon>
        <taxon>Betaproteobacteria</taxon>
        <taxon>Burkholderiales</taxon>
        <taxon>Comamonadaceae</taxon>
        <taxon>Variovorax</taxon>
    </lineage>
</organism>
<evidence type="ECO:0000256" key="4">
    <source>
        <dbReference type="ARBA" id="ARBA00022777"/>
    </source>
</evidence>
<dbReference type="GO" id="GO:0008652">
    <property type="term" value="P:amino acid biosynthetic process"/>
    <property type="evidence" value="ECO:0007669"/>
    <property type="project" value="UniProtKB-KW"/>
</dbReference>
<dbReference type="Gene3D" id="1.10.260.40">
    <property type="entry name" value="lambda repressor-like DNA-binding domains"/>
    <property type="match status" value="1"/>
</dbReference>
<reference evidence="9 10" key="2">
    <citation type="journal article" date="2013" name="Genome Announc.">
        <title>Genome of the Root-Associated Plant Growth-Promoting Bacterium Variovorax paradoxus Strain EPS.</title>
        <authorList>
            <person name="Han J.I."/>
            <person name="Spain J.C."/>
            <person name="Leadbetter J.R."/>
            <person name="Ovchinnikova G."/>
            <person name="Goodwin L.A."/>
            <person name="Han C.S."/>
            <person name="Woyke T."/>
            <person name="Davenport K.W."/>
            <person name="Orwin P.M."/>
        </authorList>
    </citation>
    <scope>NUCLEOTIDE SEQUENCE [LARGE SCALE GENOMIC DNA]</scope>
    <source>
        <strain evidence="9 10">EPS</strain>
    </source>
</reference>
<comment type="catalytic activity">
    <reaction evidence="7">
        <text>shikimate + ATP = 3-phosphoshikimate + ADP + H(+)</text>
        <dbReference type="Rhea" id="RHEA:13121"/>
        <dbReference type="ChEBI" id="CHEBI:15378"/>
        <dbReference type="ChEBI" id="CHEBI:30616"/>
        <dbReference type="ChEBI" id="CHEBI:36208"/>
        <dbReference type="ChEBI" id="CHEBI:145989"/>
        <dbReference type="ChEBI" id="CHEBI:456216"/>
        <dbReference type="EC" id="2.7.1.71"/>
    </reaction>
</comment>
<protein>
    <recommendedName>
        <fullName evidence="7">Shikimate kinase</fullName>
        <shortName evidence="7">SK</shortName>
        <ecNumber evidence="7">2.7.1.71</ecNumber>
    </recommendedName>
</protein>
<dbReference type="Proteomes" id="UP000008917">
    <property type="component" value="Chromosome"/>
</dbReference>
<evidence type="ECO:0000259" key="8">
    <source>
        <dbReference type="PROSITE" id="PS50943"/>
    </source>
</evidence>
<dbReference type="EMBL" id="CP002417">
    <property type="protein sequence ID" value="ADU34327.1"/>
    <property type="molecule type" value="Genomic_DNA"/>
</dbReference>
<dbReference type="GO" id="GO:0004765">
    <property type="term" value="F:shikimate kinase activity"/>
    <property type="evidence" value="ECO:0007669"/>
    <property type="project" value="UniProtKB-UniRule"/>
</dbReference>
<dbReference type="GO" id="GO:0005524">
    <property type="term" value="F:ATP binding"/>
    <property type="evidence" value="ECO:0007669"/>
    <property type="project" value="UniProtKB-UniRule"/>
</dbReference>
<evidence type="ECO:0000256" key="1">
    <source>
        <dbReference type="ARBA" id="ARBA00022605"/>
    </source>
</evidence>
<comment type="pathway">
    <text evidence="7">Metabolic intermediate biosynthesis; chorismate biosynthesis; chorismate from D-erythrose 4-phosphate and phosphoenolpyruvate: step 5/7.</text>
</comment>
<keyword evidence="2 7" id="KW-0808">Transferase</keyword>
<evidence type="ECO:0000256" key="5">
    <source>
        <dbReference type="ARBA" id="ARBA00022840"/>
    </source>
</evidence>
<comment type="similarity">
    <text evidence="7">Belongs to the shikimate kinase family.</text>
</comment>
<dbReference type="UniPathway" id="UPA00053">
    <property type="reaction ID" value="UER00088"/>
</dbReference>
<dbReference type="InterPro" id="IPR010982">
    <property type="entry name" value="Lambda_DNA-bd_dom_sf"/>
</dbReference>
<feature type="binding site" evidence="7">
    <location>
        <begin position="148"/>
        <end position="153"/>
    </location>
    <ligand>
        <name>ATP</name>
        <dbReference type="ChEBI" id="CHEBI:30616"/>
    </ligand>
</feature>
<comment type="subcellular location">
    <subcellularLocation>
        <location evidence="7">Cytoplasm</location>
    </subcellularLocation>
</comment>
<dbReference type="InterPro" id="IPR000623">
    <property type="entry name" value="Shikimate_kinase/TSH1"/>
</dbReference>
<comment type="function">
    <text evidence="7">Catalyzes the specific phosphorylation of the 3-hydroxyl group of shikimic acid using ATP as a cosubstrate.</text>
</comment>
<feature type="binding site" evidence="7">
    <location>
        <position position="275"/>
    </location>
    <ligand>
        <name>substrate</name>
    </ligand>
</feature>
<name>E6UYZ8_VARPE</name>
<accession>E6UYZ8</accession>
<keyword evidence="7" id="KW-0479">Metal-binding</keyword>
<dbReference type="AlphaFoldDB" id="E6UYZ8"/>
<feature type="binding site" evidence="7">
    <location>
        <position position="217"/>
    </location>
    <ligand>
        <name>substrate</name>
    </ligand>
</feature>
<dbReference type="PRINTS" id="PR01100">
    <property type="entry name" value="SHIKIMTKNASE"/>
</dbReference>
<keyword evidence="5 7" id="KW-0067">ATP-binding</keyword>
<feature type="binding site" evidence="7">
    <location>
        <position position="194"/>
    </location>
    <ligand>
        <name>substrate</name>
    </ligand>
</feature>
<dbReference type="HOGENOM" id="CLU_908130_0_0_4"/>
<dbReference type="KEGG" id="vpe:Varpa_0105"/>
<dbReference type="eggNOG" id="COG0703">
    <property type="taxonomic scope" value="Bacteria"/>
</dbReference>
<evidence type="ECO:0000256" key="6">
    <source>
        <dbReference type="ARBA" id="ARBA00023141"/>
    </source>
</evidence>
<proteinExistence type="inferred from homology"/>
<dbReference type="Gene3D" id="3.40.50.300">
    <property type="entry name" value="P-loop containing nucleotide triphosphate hydrolases"/>
    <property type="match status" value="1"/>
</dbReference>
<dbReference type="GO" id="GO:0009423">
    <property type="term" value="P:chorismate biosynthetic process"/>
    <property type="evidence" value="ECO:0007669"/>
    <property type="project" value="UniProtKB-UniRule"/>
</dbReference>
<evidence type="ECO:0000313" key="10">
    <source>
        <dbReference type="Proteomes" id="UP000008917"/>
    </source>
</evidence>
<dbReference type="STRING" id="595537.Varpa_0105"/>
<dbReference type="EC" id="2.7.1.71" evidence="7"/>
<dbReference type="Pfam" id="PF01202">
    <property type="entry name" value="SKI"/>
    <property type="match status" value="1"/>
</dbReference>
<reference evidence="10" key="1">
    <citation type="submission" date="2010-12" db="EMBL/GenBank/DDBJ databases">
        <title>Complete sequence of Variovorax paradoxus EPS.</title>
        <authorList>
            <consortium name="US DOE Joint Genome Institute"/>
            <person name="Lucas S."/>
            <person name="Copeland A."/>
            <person name="Lapidus A."/>
            <person name="Cheng J.-F."/>
            <person name="Goodwin L."/>
            <person name="Pitluck S."/>
            <person name="Teshima H."/>
            <person name="Detter J.C."/>
            <person name="Han C."/>
            <person name="Tapia R."/>
            <person name="Land M."/>
            <person name="Hauser L."/>
            <person name="Kyrpides N."/>
            <person name="Ivanova N."/>
            <person name="Ovchinnikova G."/>
            <person name="Orwin P."/>
            <person name="Han J.-I.G."/>
            <person name="Woyke T."/>
        </authorList>
    </citation>
    <scope>NUCLEOTIDE SEQUENCE [LARGE SCALE GENOMIC DNA]</scope>
    <source>
        <strain evidence="10">EPS</strain>
    </source>
</reference>
<dbReference type="GO" id="GO:0005829">
    <property type="term" value="C:cytosol"/>
    <property type="evidence" value="ECO:0007669"/>
    <property type="project" value="TreeGrafter"/>
</dbReference>
<dbReference type="SUPFAM" id="SSF52540">
    <property type="entry name" value="P-loop containing nucleoside triphosphate hydrolases"/>
    <property type="match status" value="1"/>
</dbReference>